<sequence length="316" mass="35851">MVHMLVFMGSLLLAFGSTILFADACKKKLTEIGIPSVYSKGMIFFYSIITAGALYGVWYGITEGYSFGSFMLALFFSLITGLGISLGLHRHDTHRSFKAHSVILFVLSVGAWMGGMRKATWVSNHELHHAKEDTAHDPHTPYLFNKDGDWWGFVYSHIGWMLVPRPYLETLKKTDTSKIPFIQTEQYLFLPCLILGFIIPAALFGWEGLWISFLRMFYVLHITFSINSAGHLFGVRLQGKSLSRNGTWIGALFTMIGERYHANHHADQRCAFLGWRWFDVDAGKWLLIALGKLGLVWEVKYPKHIPPSHDNFPLAA</sequence>
<dbReference type="InterPro" id="IPR015876">
    <property type="entry name" value="Acyl-CoA_DS"/>
</dbReference>
<dbReference type="STRING" id="1802114.A2719_04170"/>
<feature type="transmembrane region" description="Helical" evidence="11">
    <location>
        <begin position="97"/>
        <end position="115"/>
    </location>
</feature>
<feature type="transmembrane region" description="Helical" evidence="11">
    <location>
        <begin position="6"/>
        <end position="22"/>
    </location>
</feature>
<gene>
    <name evidence="12" type="ORF">A2719_04170</name>
</gene>
<dbReference type="GO" id="GO:0016717">
    <property type="term" value="F:oxidoreductase activity, acting on paired donors, with oxidation of a pair of donors resulting in the reduction of molecular oxygen to two molecules of water"/>
    <property type="evidence" value="ECO:0007669"/>
    <property type="project" value="InterPro"/>
</dbReference>
<evidence type="ECO:0000256" key="11">
    <source>
        <dbReference type="SAM" id="Phobius"/>
    </source>
</evidence>
<keyword evidence="4 11" id="KW-0812">Transmembrane</keyword>
<dbReference type="PANTHER" id="PTHR11351">
    <property type="entry name" value="ACYL-COA DESATURASE"/>
    <property type="match status" value="1"/>
</dbReference>
<evidence type="ECO:0000256" key="3">
    <source>
        <dbReference type="ARBA" id="ARBA00022516"/>
    </source>
</evidence>
<feature type="transmembrane region" description="Helical" evidence="11">
    <location>
        <begin position="188"/>
        <end position="206"/>
    </location>
</feature>
<keyword evidence="3" id="KW-0444">Lipid biosynthesis</keyword>
<dbReference type="PANTHER" id="PTHR11351:SF31">
    <property type="entry name" value="DESATURASE 1, ISOFORM A-RELATED"/>
    <property type="match status" value="1"/>
</dbReference>
<evidence type="ECO:0000313" key="13">
    <source>
        <dbReference type="Proteomes" id="UP000177480"/>
    </source>
</evidence>
<evidence type="ECO:0000256" key="4">
    <source>
        <dbReference type="ARBA" id="ARBA00022692"/>
    </source>
</evidence>
<evidence type="ECO:0000256" key="7">
    <source>
        <dbReference type="ARBA" id="ARBA00023002"/>
    </source>
</evidence>
<keyword evidence="9 11" id="KW-0472">Membrane</keyword>
<dbReference type="PRINTS" id="PR00075">
    <property type="entry name" value="FACDDSATRASE"/>
</dbReference>
<keyword evidence="8" id="KW-0443">Lipid metabolism</keyword>
<protein>
    <recommendedName>
        <fullName evidence="14">Fatty acid desaturase domain-containing protein</fullName>
    </recommendedName>
</protein>
<dbReference type="EMBL" id="MHNK01000001">
    <property type="protein sequence ID" value="OGZ44583.1"/>
    <property type="molecule type" value="Genomic_DNA"/>
</dbReference>
<evidence type="ECO:0000256" key="10">
    <source>
        <dbReference type="ARBA" id="ARBA00023160"/>
    </source>
</evidence>
<accession>A0A1G2G2M4</accession>
<keyword evidence="7" id="KW-0560">Oxidoreductase</keyword>
<keyword evidence="5" id="KW-0276">Fatty acid metabolism</keyword>
<organism evidence="12 13">
    <name type="scientific">Candidatus Ryanbacteria bacterium RIFCSPHIGHO2_01_FULL_45_22</name>
    <dbReference type="NCBI Taxonomy" id="1802114"/>
    <lineage>
        <taxon>Bacteria</taxon>
        <taxon>Candidatus Ryaniibacteriota</taxon>
    </lineage>
</organism>
<evidence type="ECO:0000256" key="8">
    <source>
        <dbReference type="ARBA" id="ARBA00023098"/>
    </source>
</evidence>
<feature type="transmembrane region" description="Helical" evidence="11">
    <location>
        <begin position="67"/>
        <end position="88"/>
    </location>
</feature>
<comment type="caution">
    <text evidence="12">The sequence shown here is derived from an EMBL/GenBank/DDBJ whole genome shotgun (WGS) entry which is preliminary data.</text>
</comment>
<evidence type="ECO:0000256" key="1">
    <source>
        <dbReference type="ARBA" id="ARBA00004141"/>
    </source>
</evidence>
<evidence type="ECO:0000256" key="6">
    <source>
        <dbReference type="ARBA" id="ARBA00022989"/>
    </source>
</evidence>
<comment type="subcellular location">
    <subcellularLocation>
        <location evidence="1">Membrane</location>
        <topology evidence="1">Multi-pass membrane protein</topology>
    </subcellularLocation>
</comment>
<dbReference type="AlphaFoldDB" id="A0A1G2G2M4"/>
<keyword evidence="6 11" id="KW-1133">Transmembrane helix</keyword>
<feature type="transmembrane region" description="Helical" evidence="11">
    <location>
        <begin position="43"/>
        <end position="61"/>
    </location>
</feature>
<dbReference type="Proteomes" id="UP000177480">
    <property type="component" value="Unassembled WGS sequence"/>
</dbReference>
<evidence type="ECO:0000313" key="12">
    <source>
        <dbReference type="EMBL" id="OGZ44583.1"/>
    </source>
</evidence>
<evidence type="ECO:0000256" key="2">
    <source>
        <dbReference type="ARBA" id="ARBA00008749"/>
    </source>
</evidence>
<feature type="transmembrane region" description="Helical" evidence="11">
    <location>
        <begin position="150"/>
        <end position="168"/>
    </location>
</feature>
<dbReference type="GO" id="GO:0006633">
    <property type="term" value="P:fatty acid biosynthetic process"/>
    <property type="evidence" value="ECO:0007669"/>
    <property type="project" value="UniProtKB-KW"/>
</dbReference>
<dbReference type="GO" id="GO:0016020">
    <property type="term" value="C:membrane"/>
    <property type="evidence" value="ECO:0007669"/>
    <property type="project" value="UniProtKB-SubCell"/>
</dbReference>
<name>A0A1G2G2M4_9BACT</name>
<evidence type="ECO:0000256" key="5">
    <source>
        <dbReference type="ARBA" id="ARBA00022832"/>
    </source>
</evidence>
<evidence type="ECO:0008006" key="14">
    <source>
        <dbReference type="Google" id="ProtNLM"/>
    </source>
</evidence>
<comment type="similarity">
    <text evidence="2">Belongs to the fatty acid desaturase type 2 family.</text>
</comment>
<proteinExistence type="inferred from homology"/>
<keyword evidence="10" id="KW-0275">Fatty acid biosynthesis</keyword>
<dbReference type="CDD" id="cd03505">
    <property type="entry name" value="Delta9-FADS-like"/>
    <property type="match status" value="1"/>
</dbReference>
<evidence type="ECO:0000256" key="9">
    <source>
        <dbReference type="ARBA" id="ARBA00023136"/>
    </source>
</evidence>
<reference evidence="12 13" key="1">
    <citation type="journal article" date="2016" name="Nat. Commun.">
        <title>Thousands of microbial genomes shed light on interconnected biogeochemical processes in an aquifer system.</title>
        <authorList>
            <person name="Anantharaman K."/>
            <person name="Brown C.T."/>
            <person name="Hug L.A."/>
            <person name="Sharon I."/>
            <person name="Castelle C.J."/>
            <person name="Probst A.J."/>
            <person name="Thomas B.C."/>
            <person name="Singh A."/>
            <person name="Wilkins M.J."/>
            <person name="Karaoz U."/>
            <person name="Brodie E.L."/>
            <person name="Williams K.H."/>
            <person name="Hubbard S.S."/>
            <person name="Banfield J.F."/>
        </authorList>
    </citation>
    <scope>NUCLEOTIDE SEQUENCE [LARGE SCALE GENOMIC DNA]</scope>
</reference>